<proteinExistence type="predicted"/>
<evidence type="ECO:0000256" key="1">
    <source>
        <dbReference type="SAM" id="SignalP"/>
    </source>
</evidence>
<feature type="non-terminal residue" evidence="2">
    <location>
        <position position="257"/>
    </location>
</feature>
<feature type="signal peptide" evidence="1">
    <location>
        <begin position="1"/>
        <end position="27"/>
    </location>
</feature>
<reference evidence="2" key="3">
    <citation type="submission" date="2023-05" db="EMBL/GenBank/DDBJ databases">
        <authorList>
            <person name="Smith C.H."/>
        </authorList>
    </citation>
    <scope>NUCLEOTIDE SEQUENCE</scope>
    <source>
        <strain evidence="2">CHS0354</strain>
        <tissue evidence="2">Mantle</tissue>
    </source>
</reference>
<keyword evidence="3" id="KW-1185">Reference proteome</keyword>
<keyword evidence="1" id="KW-0732">Signal</keyword>
<reference evidence="2" key="2">
    <citation type="journal article" date="2021" name="Genome Biol. Evol.">
        <title>Developing a high-quality reference genome for a parasitic bivalve with doubly uniparental inheritance (Bivalvia: Unionida).</title>
        <authorList>
            <person name="Smith C.H."/>
        </authorList>
    </citation>
    <scope>NUCLEOTIDE SEQUENCE</scope>
    <source>
        <strain evidence="2">CHS0354</strain>
        <tissue evidence="2">Mantle</tissue>
    </source>
</reference>
<protein>
    <submittedName>
        <fullName evidence="2">Uncharacterized protein</fullName>
    </submittedName>
</protein>
<evidence type="ECO:0000313" key="2">
    <source>
        <dbReference type="EMBL" id="KAK3597515.1"/>
    </source>
</evidence>
<sequence length="257" mass="27774">KFAVKRFSKMKFSGLLCFVSAYTLSLALPADLTAKDVQTQSPLVMENEDTGSVFPELDKYYWSKQATPEYRYIWIYKLVPVLVDPRVPYIEYTLSEDQPSKIIPQDLQENSQEISEKTSVDKAMHRLKRQASWGIGGSISIPLGGGRAPSWSVYGQGGYQSPSFGLGARAGIGGEIGKLPDAFLGGYLSGTDRSGLTGVLGGGWHSRNGYTFGVGAGYRGLGAHIDQQNGQFSAGAGLMPNLYPSNGNQNPLHGSHD</sequence>
<gene>
    <name evidence="2" type="ORF">CHS0354_041932</name>
</gene>
<name>A0AAE0SSV6_9BIVA</name>
<evidence type="ECO:0000313" key="3">
    <source>
        <dbReference type="Proteomes" id="UP001195483"/>
    </source>
</evidence>
<feature type="chain" id="PRO_5042193430" evidence="1">
    <location>
        <begin position="28"/>
        <end position="257"/>
    </location>
</feature>
<reference evidence="2" key="1">
    <citation type="journal article" date="2021" name="Genome Biol. Evol.">
        <title>A High-Quality Reference Genome for a Parasitic Bivalve with Doubly Uniparental Inheritance (Bivalvia: Unionida).</title>
        <authorList>
            <person name="Smith C.H."/>
        </authorList>
    </citation>
    <scope>NUCLEOTIDE SEQUENCE</scope>
    <source>
        <strain evidence="2">CHS0354</strain>
    </source>
</reference>
<dbReference type="AlphaFoldDB" id="A0AAE0SSV6"/>
<dbReference type="EMBL" id="JAEAOA010002351">
    <property type="protein sequence ID" value="KAK3597515.1"/>
    <property type="molecule type" value="Genomic_DNA"/>
</dbReference>
<comment type="caution">
    <text evidence="2">The sequence shown here is derived from an EMBL/GenBank/DDBJ whole genome shotgun (WGS) entry which is preliminary data.</text>
</comment>
<organism evidence="2 3">
    <name type="scientific">Potamilus streckersoni</name>
    <dbReference type="NCBI Taxonomy" id="2493646"/>
    <lineage>
        <taxon>Eukaryota</taxon>
        <taxon>Metazoa</taxon>
        <taxon>Spiralia</taxon>
        <taxon>Lophotrochozoa</taxon>
        <taxon>Mollusca</taxon>
        <taxon>Bivalvia</taxon>
        <taxon>Autobranchia</taxon>
        <taxon>Heteroconchia</taxon>
        <taxon>Palaeoheterodonta</taxon>
        <taxon>Unionida</taxon>
        <taxon>Unionoidea</taxon>
        <taxon>Unionidae</taxon>
        <taxon>Ambleminae</taxon>
        <taxon>Lampsilini</taxon>
        <taxon>Potamilus</taxon>
    </lineage>
</organism>
<dbReference type="Proteomes" id="UP001195483">
    <property type="component" value="Unassembled WGS sequence"/>
</dbReference>
<accession>A0AAE0SSV6</accession>